<keyword evidence="1" id="KW-0678">Repressor</keyword>
<protein>
    <submittedName>
        <fullName evidence="6">MerR family transcriptional regulator</fullName>
    </submittedName>
</protein>
<keyword evidence="2" id="KW-0805">Transcription regulation</keyword>
<gene>
    <name evidence="6" type="ORF">NO263_00645</name>
</gene>
<organism evidence="6 7">
    <name type="scientific">Gluconacetobacter entanii</name>
    <dbReference type="NCBI Taxonomy" id="108528"/>
    <lineage>
        <taxon>Bacteria</taxon>
        <taxon>Pseudomonadati</taxon>
        <taxon>Pseudomonadota</taxon>
        <taxon>Alphaproteobacteria</taxon>
        <taxon>Acetobacterales</taxon>
        <taxon>Acetobacteraceae</taxon>
        <taxon>Gluconacetobacter</taxon>
    </lineage>
</organism>
<accession>A0ABT3K126</accession>
<dbReference type="InterPro" id="IPR000551">
    <property type="entry name" value="MerR-type_HTH_dom"/>
</dbReference>
<evidence type="ECO:0000256" key="3">
    <source>
        <dbReference type="ARBA" id="ARBA00023125"/>
    </source>
</evidence>
<dbReference type="SUPFAM" id="SSF46955">
    <property type="entry name" value="Putative DNA-binding domain"/>
    <property type="match status" value="1"/>
</dbReference>
<dbReference type="PANTHER" id="PTHR30204:SF69">
    <property type="entry name" value="MERR-FAMILY TRANSCRIPTIONAL REGULATOR"/>
    <property type="match status" value="1"/>
</dbReference>
<dbReference type="PROSITE" id="PS50937">
    <property type="entry name" value="HTH_MERR_2"/>
    <property type="match status" value="1"/>
</dbReference>
<dbReference type="PRINTS" id="PR00040">
    <property type="entry name" value="HTHMERR"/>
</dbReference>
<sequence>MMKIGELARRTGVSIRMLRYYEQEGLLAPDRQESGYRDYSESDETAVRRIQMLTEAGLKLDAIRQLLPCILTDDPSFQPCDNLRAILQRERRKMDAQIDRLQVSRDMLGRYIDQTG</sequence>
<evidence type="ECO:0000256" key="1">
    <source>
        <dbReference type="ARBA" id="ARBA00022491"/>
    </source>
</evidence>
<comment type="caution">
    <text evidence="6">The sequence shown here is derived from an EMBL/GenBank/DDBJ whole genome shotgun (WGS) entry which is preliminary data.</text>
</comment>
<evidence type="ECO:0000313" key="7">
    <source>
        <dbReference type="Proteomes" id="UP001526337"/>
    </source>
</evidence>
<dbReference type="Gene3D" id="1.10.1660.10">
    <property type="match status" value="1"/>
</dbReference>
<keyword evidence="3" id="KW-0238">DNA-binding</keyword>
<dbReference type="Pfam" id="PF13411">
    <property type="entry name" value="MerR_1"/>
    <property type="match status" value="1"/>
</dbReference>
<keyword evidence="7" id="KW-1185">Reference proteome</keyword>
<evidence type="ECO:0000256" key="2">
    <source>
        <dbReference type="ARBA" id="ARBA00023015"/>
    </source>
</evidence>
<dbReference type="InterPro" id="IPR047057">
    <property type="entry name" value="MerR_fam"/>
</dbReference>
<name>A0ABT3K126_9PROT</name>
<evidence type="ECO:0000313" key="6">
    <source>
        <dbReference type="EMBL" id="MCW4589106.1"/>
    </source>
</evidence>
<dbReference type="RefSeq" id="WP_171791526.1">
    <property type="nucleotide sequence ID" value="NZ_JABJWD010000112.1"/>
</dbReference>
<proteinExistence type="predicted"/>
<dbReference type="Proteomes" id="UP001526337">
    <property type="component" value="Unassembled WGS sequence"/>
</dbReference>
<reference evidence="6 7" key="1">
    <citation type="submission" date="2022-07" db="EMBL/GenBank/DDBJ databases">
        <title>Genome stability of Gluconacetobacter entanii AV429.</title>
        <authorList>
            <person name="Trcek J."/>
            <person name="Cepec E."/>
        </authorList>
    </citation>
    <scope>NUCLEOTIDE SEQUENCE [LARGE SCALE GENOMIC DNA]</scope>
    <source>
        <strain evidence="6 7">AV429_2022</strain>
    </source>
</reference>
<evidence type="ECO:0000256" key="4">
    <source>
        <dbReference type="ARBA" id="ARBA00023163"/>
    </source>
</evidence>
<dbReference type="PANTHER" id="PTHR30204">
    <property type="entry name" value="REDOX-CYCLING DRUG-SENSING TRANSCRIPTIONAL ACTIVATOR SOXR"/>
    <property type="match status" value="1"/>
</dbReference>
<dbReference type="InterPro" id="IPR009061">
    <property type="entry name" value="DNA-bd_dom_put_sf"/>
</dbReference>
<evidence type="ECO:0000259" key="5">
    <source>
        <dbReference type="PROSITE" id="PS50937"/>
    </source>
</evidence>
<feature type="domain" description="HTH merR-type" evidence="5">
    <location>
        <begin position="1"/>
        <end position="69"/>
    </location>
</feature>
<dbReference type="SMART" id="SM00422">
    <property type="entry name" value="HTH_MERR"/>
    <property type="match status" value="1"/>
</dbReference>
<dbReference type="PROSITE" id="PS00552">
    <property type="entry name" value="HTH_MERR_1"/>
    <property type="match status" value="1"/>
</dbReference>
<dbReference type="CDD" id="cd01282">
    <property type="entry name" value="HTH_MerR-like_sg3"/>
    <property type="match status" value="1"/>
</dbReference>
<dbReference type="EMBL" id="JANGSQ010000054">
    <property type="protein sequence ID" value="MCW4589106.1"/>
    <property type="molecule type" value="Genomic_DNA"/>
</dbReference>
<keyword evidence="4" id="KW-0804">Transcription</keyword>